<dbReference type="KEGG" id="kpf:IX53_06880"/>
<dbReference type="AlphaFoldDB" id="A0A0G2ZBY4"/>
<accession>A0A0G2ZBY4</accession>
<gene>
    <name evidence="1" type="ORF">IX53_06880</name>
</gene>
<dbReference type="InterPro" id="IPR039968">
    <property type="entry name" value="BcerS-like"/>
</dbReference>
<evidence type="ECO:0008006" key="3">
    <source>
        <dbReference type="Google" id="ProtNLM"/>
    </source>
</evidence>
<dbReference type="SUPFAM" id="SSF55729">
    <property type="entry name" value="Acyl-CoA N-acyltransferases (Nat)"/>
    <property type="match status" value="1"/>
</dbReference>
<organism evidence="1 2">
    <name type="scientific">Kosmotoga pacifica</name>
    <dbReference type="NCBI Taxonomy" id="1330330"/>
    <lineage>
        <taxon>Bacteria</taxon>
        <taxon>Thermotogati</taxon>
        <taxon>Thermotogota</taxon>
        <taxon>Thermotogae</taxon>
        <taxon>Kosmotogales</taxon>
        <taxon>Kosmotogaceae</taxon>
        <taxon>Kosmotoga</taxon>
    </lineage>
</organism>
<dbReference type="InterPro" id="IPR016181">
    <property type="entry name" value="Acyl_CoA_acyltransferase"/>
</dbReference>
<dbReference type="PATRIC" id="fig|1330330.3.peg.1393"/>
<dbReference type="PANTHER" id="PTHR41368:SF1">
    <property type="entry name" value="PROTEIN YGHO"/>
    <property type="match status" value="1"/>
</dbReference>
<dbReference type="PANTHER" id="PTHR41368">
    <property type="entry name" value="PROTEIN YGHO"/>
    <property type="match status" value="1"/>
</dbReference>
<dbReference type="RefSeq" id="WP_047754721.1">
    <property type="nucleotide sequence ID" value="NZ_CP011232.1"/>
</dbReference>
<keyword evidence="2" id="KW-1185">Reference proteome</keyword>
<sequence>MKIVSVRNSKTLKKFIQLPFLIYKDTPQWIPPLNSMIKNVIKKGSPFLDVDREFFLVMDGPQPVARAGVFLNSKVLEQVGKRGGFTLFEAFDSDEAVDLLIRRMDRWFKERSILEYLGPDSPTNGDDFKGVLVDNFNDPPYINMNYNMPYYFKLLEKAGFQIFRRYAAFRYDLTKEIPERYVKLIEAAKRRYGIKVVSPDFKNIKKITADILTVIESSIPEDWIGVRPPTYQQMLGIVKELKRFADPDLVALAYHDGKPVGISAAMPNYNEILKELNGKLYPFGWLKFLAEKNRIKSFRLFVVYVAREFQKKGVSFAMHYHIGKNAMKKGYREAEGSIIGFDNKRSFQDAAGAGGEVYKEYDYLIRRL</sequence>
<name>A0A0G2ZBY4_9BACT</name>
<dbReference type="Gene3D" id="3.40.630.30">
    <property type="match status" value="1"/>
</dbReference>
<dbReference type="Proteomes" id="UP000035159">
    <property type="component" value="Chromosome"/>
</dbReference>
<dbReference type="STRING" id="1330330.IX53_06880"/>
<evidence type="ECO:0000313" key="1">
    <source>
        <dbReference type="EMBL" id="AKI97586.1"/>
    </source>
</evidence>
<dbReference type="OrthoDB" id="9806005at2"/>
<reference evidence="1 2" key="1">
    <citation type="submission" date="2015-04" db="EMBL/GenBank/DDBJ databases">
        <title>Complete Genome Sequence of Kosmotoga pacifica SLHLJ1.</title>
        <authorList>
            <person name="Jiang L.J."/>
            <person name="Shao Z.Z."/>
            <person name="Jebbar M."/>
        </authorList>
    </citation>
    <scope>NUCLEOTIDE SEQUENCE [LARGE SCALE GENOMIC DNA]</scope>
    <source>
        <strain evidence="1 2">SLHLJ1</strain>
    </source>
</reference>
<evidence type="ECO:0000313" key="2">
    <source>
        <dbReference type="Proteomes" id="UP000035159"/>
    </source>
</evidence>
<dbReference type="EMBL" id="CP011232">
    <property type="protein sequence ID" value="AKI97586.1"/>
    <property type="molecule type" value="Genomic_DNA"/>
</dbReference>
<proteinExistence type="predicted"/>
<protein>
    <recommendedName>
        <fullName evidence="3">N-acetyltransferase domain-containing protein</fullName>
    </recommendedName>
</protein>